<keyword evidence="15" id="KW-1185">Reference proteome</keyword>
<keyword evidence="5" id="KW-0630">Potassium</keyword>
<evidence type="ECO:0000256" key="9">
    <source>
        <dbReference type="ARBA" id="ARBA00038341"/>
    </source>
</evidence>
<dbReference type="Pfam" id="PF23256">
    <property type="entry name" value="CHX17_2nd"/>
    <property type="match status" value="1"/>
</dbReference>
<evidence type="ECO:0000313" key="14">
    <source>
        <dbReference type="EMBL" id="MCL7036605.1"/>
    </source>
</evidence>
<organism evidence="14 15">
    <name type="scientific">Papaver nudicaule</name>
    <name type="common">Iceland poppy</name>
    <dbReference type="NCBI Taxonomy" id="74823"/>
    <lineage>
        <taxon>Eukaryota</taxon>
        <taxon>Viridiplantae</taxon>
        <taxon>Streptophyta</taxon>
        <taxon>Embryophyta</taxon>
        <taxon>Tracheophyta</taxon>
        <taxon>Spermatophyta</taxon>
        <taxon>Magnoliopsida</taxon>
        <taxon>Ranunculales</taxon>
        <taxon>Papaveraceae</taxon>
        <taxon>Papaveroideae</taxon>
        <taxon>Papaver</taxon>
    </lineage>
</organism>
<feature type="transmembrane region" description="Helical" evidence="10">
    <location>
        <begin position="301"/>
        <end position="320"/>
    </location>
</feature>
<feature type="domain" description="Cation/H+ exchanger transmembrane" evidence="11">
    <location>
        <begin position="62"/>
        <end position="438"/>
    </location>
</feature>
<feature type="transmembrane region" description="Helical" evidence="10">
    <location>
        <begin position="46"/>
        <end position="69"/>
    </location>
</feature>
<feature type="transmembrane region" description="Helical" evidence="10">
    <location>
        <begin position="357"/>
        <end position="382"/>
    </location>
</feature>
<evidence type="ECO:0000256" key="10">
    <source>
        <dbReference type="SAM" id="Phobius"/>
    </source>
</evidence>
<dbReference type="Gene3D" id="1.20.1530.20">
    <property type="match status" value="1"/>
</dbReference>
<dbReference type="InterPro" id="IPR057291">
    <property type="entry name" value="CHX17_2nd"/>
</dbReference>
<keyword evidence="4 10" id="KW-0812">Transmembrane</keyword>
<gene>
    <name evidence="14" type="ORF">MKW94_005314</name>
</gene>
<keyword evidence="6 10" id="KW-1133">Transmembrane helix</keyword>
<keyword evidence="7" id="KW-0406">Ion transport</keyword>
<comment type="caution">
    <text evidence="14">The sequence shown here is derived from an EMBL/GenBank/DDBJ whole genome shotgun (WGS) entry which is preliminary data.</text>
</comment>
<feature type="transmembrane region" description="Helical" evidence="10">
    <location>
        <begin position="210"/>
        <end position="230"/>
    </location>
</feature>
<dbReference type="Pfam" id="PF00999">
    <property type="entry name" value="Na_H_Exchanger"/>
    <property type="match status" value="1"/>
</dbReference>
<evidence type="ECO:0000259" key="13">
    <source>
        <dbReference type="Pfam" id="PF23259"/>
    </source>
</evidence>
<reference evidence="14" key="1">
    <citation type="submission" date="2022-03" db="EMBL/GenBank/DDBJ databases">
        <title>A functionally conserved STORR gene fusion in Papaver species that diverged 16.8 million years ago.</title>
        <authorList>
            <person name="Catania T."/>
        </authorList>
    </citation>
    <scope>NUCLEOTIDE SEQUENCE</scope>
    <source>
        <strain evidence="14">S-191538</strain>
    </source>
</reference>
<dbReference type="Pfam" id="PF23259">
    <property type="entry name" value="CHX17_C"/>
    <property type="match status" value="1"/>
</dbReference>
<dbReference type="InterPro" id="IPR050794">
    <property type="entry name" value="CPA2_transporter"/>
</dbReference>
<dbReference type="PANTHER" id="PTHR32468:SF114">
    <property type="entry name" value="CATION_H+ EXCHANGER DOMAIN-CONTAINING PROTEIN"/>
    <property type="match status" value="1"/>
</dbReference>
<feature type="transmembrane region" description="Helical" evidence="10">
    <location>
        <begin position="142"/>
        <end position="164"/>
    </location>
</feature>
<accession>A0AA41V6I0</accession>
<evidence type="ECO:0000259" key="12">
    <source>
        <dbReference type="Pfam" id="PF23256"/>
    </source>
</evidence>
<dbReference type="InterPro" id="IPR057290">
    <property type="entry name" value="CHX17_C"/>
</dbReference>
<evidence type="ECO:0000256" key="2">
    <source>
        <dbReference type="ARBA" id="ARBA00022448"/>
    </source>
</evidence>
<feature type="transmembrane region" description="Helical" evidence="10">
    <location>
        <begin position="242"/>
        <end position="263"/>
    </location>
</feature>
<keyword evidence="2" id="KW-0813">Transport</keyword>
<proteinExistence type="inferred from homology"/>
<name>A0AA41V6I0_PAPNU</name>
<dbReference type="AlphaFoldDB" id="A0AA41V6I0"/>
<dbReference type="EMBL" id="JAJJMA010169811">
    <property type="protein sequence ID" value="MCL7036605.1"/>
    <property type="molecule type" value="Genomic_DNA"/>
</dbReference>
<feature type="transmembrane region" description="Helical" evidence="10">
    <location>
        <begin position="107"/>
        <end position="130"/>
    </location>
</feature>
<evidence type="ECO:0000256" key="5">
    <source>
        <dbReference type="ARBA" id="ARBA00022958"/>
    </source>
</evidence>
<evidence type="ECO:0000256" key="4">
    <source>
        <dbReference type="ARBA" id="ARBA00022692"/>
    </source>
</evidence>
<evidence type="ECO:0000256" key="6">
    <source>
        <dbReference type="ARBA" id="ARBA00022989"/>
    </source>
</evidence>
<evidence type="ECO:0000256" key="8">
    <source>
        <dbReference type="ARBA" id="ARBA00023136"/>
    </source>
</evidence>
<feature type="transmembrane region" description="Helical" evidence="10">
    <location>
        <begin position="275"/>
        <end position="295"/>
    </location>
</feature>
<evidence type="ECO:0000256" key="7">
    <source>
        <dbReference type="ARBA" id="ARBA00023065"/>
    </source>
</evidence>
<keyword evidence="8 10" id="KW-0472">Membrane</keyword>
<evidence type="ECO:0000313" key="15">
    <source>
        <dbReference type="Proteomes" id="UP001177140"/>
    </source>
</evidence>
<sequence>MEAANASMLLPDLTGLTTRNSGFCLDINRITSYGFLFKNGHNPLSYSFTLLILQLSVAPFFILLTHLLLRPLGTPLMIAQIIGGIILGPSVMGHIDNFGKTMFPMRSILVLDTIATIGTIYFHFLIGLQMDGSMILKAGRREVLIGISCVMVPLLLSTASSVIVKNYSNVDFSVRNSLFFVGGAESMVSFPVIASVLAELKLLNTGFGRIALSSTMISGLISFSSVTFIMVLKMTGAETASLLQSLLAGGALLALVVFTRMFVMWNIKRVPEGHGVHHELLSFIILAVLVTALFSKYVGQSILIGPFLLGMALPAGPPIGSELVKRLDFFVTWIIMPFFFVMHGLEMDLTQLKLKNIVGVEAVILVSILGRFFATTIASLYCNMGVKDALSVGLTVNVQGVLELSLFKMLRDAEIIDNNSFLIMSLSMIFITGAVAPIIKVLYNSKKYSVQRRTIQHLAPNTELRMLVCIQNQDNVPAAIHLLKASNPTRNSQIRVYLLHIVELVGRATPLFMAHKKNQRPTSTQGVSGRIVNVFNRYEENNIETISVKSYTAVSPFDAMHIDVCSMALNKKICLIIIPFHKQLDSTTKLFTQNVGFKAVNKEIINKASCSVGVILDRGLLGGFRFVFASWLSYHVSVLFIGGADDREALAYSARMSQHPSISFTLVRVVMSNDIPDYFDERLLDDEAFGDTRQSMAGNDQFVYMEEFVKDRPGFLSLIQSMANDYQLLMVGKTQEPNLLCAIGIGEWNDDEPTELGIVGDMIASDLGGKATLLVMQQQRLKRRHPKDEKTK</sequence>
<dbReference type="GO" id="GO:0015297">
    <property type="term" value="F:antiporter activity"/>
    <property type="evidence" value="ECO:0007669"/>
    <property type="project" value="InterPro"/>
</dbReference>
<dbReference type="GO" id="GO:0006813">
    <property type="term" value="P:potassium ion transport"/>
    <property type="evidence" value="ECO:0007669"/>
    <property type="project" value="UniProtKB-KW"/>
</dbReference>
<protein>
    <recommendedName>
        <fullName evidence="16">Cation/H+ exchanger domain-containing protein</fullName>
    </recommendedName>
</protein>
<dbReference type="Proteomes" id="UP001177140">
    <property type="component" value="Unassembled WGS sequence"/>
</dbReference>
<dbReference type="InterPro" id="IPR006153">
    <property type="entry name" value="Cation/H_exchanger_TM"/>
</dbReference>
<feature type="transmembrane region" description="Helical" evidence="10">
    <location>
        <begin position="327"/>
        <end position="345"/>
    </location>
</feature>
<feature type="domain" description="Cation/H(+) antiporter central" evidence="12">
    <location>
        <begin position="495"/>
        <end position="623"/>
    </location>
</feature>
<dbReference type="PANTHER" id="PTHR32468">
    <property type="entry name" value="CATION/H + ANTIPORTER"/>
    <property type="match status" value="1"/>
</dbReference>
<dbReference type="GO" id="GO:1902600">
    <property type="term" value="P:proton transmembrane transport"/>
    <property type="evidence" value="ECO:0007669"/>
    <property type="project" value="InterPro"/>
</dbReference>
<feature type="domain" description="Cation/H(+) antiporter C-terminal" evidence="13">
    <location>
        <begin position="634"/>
        <end position="779"/>
    </location>
</feature>
<feature type="transmembrane region" description="Helical" evidence="10">
    <location>
        <begin position="176"/>
        <end position="198"/>
    </location>
</feature>
<evidence type="ECO:0000256" key="3">
    <source>
        <dbReference type="ARBA" id="ARBA00022538"/>
    </source>
</evidence>
<comment type="subcellular location">
    <subcellularLocation>
        <location evidence="1">Membrane</location>
        <topology evidence="1">Multi-pass membrane protein</topology>
    </subcellularLocation>
</comment>
<feature type="transmembrane region" description="Helical" evidence="10">
    <location>
        <begin position="421"/>
        <end position="443"/>
    </location>
</feature>
<dbReference type="GO" id="GO:0012505">
    <property type="term" value="C:endomembrane system"/>
    <property type="evidence" value="ECO:0007669"/>
    <property type="project" value="TreeGrafter"/>
</dbReference>
<comment type="similarity">
    <text evidence="9">Belongs to the monovalent cation:proton antiporter 2 (CPA2) transporter (TC 2.A.37) family. CHX (TC 2.A.37.4) subfamily.</text>
</comment>
<evidence type="ECO:0000259" key="11">
    <source>
        <dbReference type="Pfam" id="PF00999"/>
    </source>
</evidence>
<evidence type="ECO:0000256" key="1">
    <source>
        <dbReference type="ARBA" id="ARBA00004141"/>
    </source>
</evidence>
<dbReference type="GO" id="GO:0016020">
    <property type="term" value="C:membrane"/>
    <property type="evidence" value="ECO:0007669"/>
    <property type="project" value="UniProtKB-SubCell"/>
</dbReference>
<keyword evidence="3" id="KW-0633">Potassium transport</keyword>
<dbReference type="GO" id="GO:0006885">
    <property type="term" value="P:regulation of pH"/>
    <property type="evidence" value="ECO:0007669"/>
    <property type="project" value="TreeGrafter"/>
</dbReference>
<feature type="transmembrane region" description="Helical" evidence="10">
    <location>
        <begin position="76"/>
        <end position="95"/>
    </location>
</feature>
<evidence type="ECO:0008006" key="16">
    <source>
        <dbReference type="Google" id="ProtNLM"/>
    </source>
</evidence>
<dbReference type="InterPro" id="IPR038770">
    <property type="entry name" value="Na+/solute_symporter_sf"/>
</dbReference>